<dbReference type="OrthoDB" id="5984724at2759"/>
<evidence type="ECO:0000313" key="1">
    <source>
        <dbReference type="EMBL" id="CAB3235743.1"/>
    </source>
</evidence>
<evidence type="ECO:0000313" key="2">
    <source>
        <dbReference type="Proteomes" id="UP000494106"/>
    </source>
</evidence>
<reference evidence="1 2" key="1">
    <citation type="submission" date="2020-04" db="EMBL/GenBank/DDBJ databases">
        <authorList>
            <person name="Wallbank WR R."/>
            <person name="Pardo Diaz C."/>
            <person name="Kozak K."/>
            <person name="Martin S."/>
            <person name="Jiggins C."/>
            <person name="Moest M."/>
            <person name="Warren A I."/>
            <person name="Byers J.R.P. K."/>
            <person name="Montejo-Kovacevich G."/>
            <person name="Yen C E."/>
        </authorList>
    </citation>
    <scope>NUCLEOTIDE SEQUENCE [LARGE SCALE GENOMIC DNA]</scope>
</reference>
<accession>A0A8S0ZN86</accession>
<dbReference type="PANTHER" id="PTHR47331:SF1">
    <property type="entry name" value="GAG-LIKE PROTEIN"/>
    <property type="match status" value="1"/>
</dbReference>
<organism evidence="1 2">
    <name type="scientific">Arctia plantaginis</name>
    <name type="common">Wood tiger moth</name>
    <name type="synonym">Phalaena plantaginis</name>
    <dbReference type="NCBI Taxonomy" id="874455"/>
    <lineage>
        <taxon>Eukaryota</taxon>
        <taxon>Metazoa</taxon>
        <taxon>Ecdysozoa</taxon>
        <taxon>Arthropoda</taxon>
        <taxon>Hexapoda</taxon>
        <taxon>Insecta</taxon>
        <taxon>Pterygota</taxon>
        <taxon>Neoptera</taxon>
        <taxon>Endopterygota</taxon>
        <taxon>Lepidoptera</taxon>
        <taxon>Glossata</taxon>
        <taxon>Ditrysia</taxon>
        <taxon>Noctuoidea</taxon>
        <taxon>Erebidae</taxon>
        <taxon>Arctiinae</taxon>
        <taxon>Arctia</taxon>
    </lineage>
</organism>
<dbReference type="EMBL" id="CADEBC010000485">
    <property type="protein sequence ID" value="CAB3235743.1"/>
    <property type="molecule type" value="Genomic_DNA"/>
</dbReference>
<comment type="caution">
    <text evidence="1">The sequence shown here is derived from an EMBL/GenBank/DDBJ whole genome shotgun (WGS) entry which is preliminary data.</text>
</comment>
<proteinExistence type="predicted"/>
<name>A0A8S0ZN86_ARCPL</name>
<gene>
    <name evidence="1" type="ORF">APLA_LOCUS6280</name>
</gene>
<dbReference type="AlphaFoldDB" id="A0A8S0ZN86"/>
<keyword evidence="2" id="KW-1185">Reference proteome</keyword>
<dbReference type="Proteomes" id="UP000494106">
    <property type="component" value="Unassembled WGS sequence"/>
</dbReference>
<dbReference type="PANTHER" id="PTHR47331">
    <property type="entry name" value="PHD-TYPE DOMAIN-CONTAINING PROTEIN"/>
    <property type="match status" value="1"/>
</dbReference>
<protein>
    <submittedName>
        <fullName evidence="1">Uncharacterized protein</fullName>
    </submittedName>
</protein>
<sequence>MNTMSEQLLCVLEEKASLLKKAQVNLKKCPKQRLTKGKVIEVYIDLDLEEVAVNEINNRSVYLPHHVVIKESSETTKVQVVYDASALDTNNVSLSKDILLGPTLLVQDDIRSLVMRWRLRRVAYVADIKKRFCQILVSKEDANYQRIMWRREENGPIKDYRL</sequence>